<comment type="caution">
    <text evidence="2">The sequence shown here is derived from an EMBL/GenBank/DDBJ whole genome shotgun (WGS) entry which is preliminary data.</text>
</comment>
<accession>A0A4R3YX25</accession>
<name>A0A4R3YX25_9GAMM</name>
<proteinExistence type="predicted"/>
<dbReference type="InterPro" id="IPR021382">
    <property type="entry name" value="DUF3014"/>
</dbReference>
<evidence type="ECO:0000256" key="1">
    <source>
        <dbReference type="SAM" id="Phobius"/>
    </source>
</evidence>
<dbReference type="OrthoDB" id="5502479at2"/>
<dbReference type="Pfam" id="PF11219">
    <property type="entry name" value="DUF3014"/>
    <property type="match status" value="1"/>
</dbReference>
<keyword evidence="1" id="KW-0472">Membrane</keyword>
<feature type="transmembrane region" description="Helical" evidence="1">
    <location>
        <begin position="7"/>
        <end position="28"/>
    </location>
</feature>
<evidence type="ECO:0000313" key="3">
    <source>
        <dbReference type="Proteomes" id="UP000295645"/>
    </source>
</evidence>
<organism evidence="2 3">
    <name type="scientific">Luteibacter rhizovicinus</name>
    <dbReference type="NCBI Taxonomy" id="242606"/>
    <lineage>
        <taxon>Bacteria</taxon>
        <taxon>Pseudomonadati</taxon>
        <taxon>Pseudomonadota</taxon>
        <taxon>Gammaproteobacteria</taxon>
        <taxon>Lysobacterales</taxon>
        <taxon>Rhodanobacteraceae</taxon>
        <taxon>Luteibacter</taxon>
    </lineage>
</organism>
<dbReference type="Proteomes" id="UP000295645">
    <property type="component" value="Unassembled WGS sequence"/>
</dbReference>
<sequence length="270" mass="28442">MNKQSSGVARVLWVVVVLAAIGAGFVVWQKEKAAKPQEAAVALPSAASTSIPSSASAVQHPLGAAPAGASTAALPALGDSDSAVIQSLMALGGDGALKALLVPEHVIPRIVATIDALPKQSVGLNVLPLRTPTGSFVVGHDGNGQMVTSGKNADRYATYMYVAEKIDTGALVGWYKRYYPLFQQSYRDLGYPDGYFNDRLVAVIDHLLAAPEPKGPVVLVQPKLRYEFADPSLQALSAGQKFMLRLGPDDEARLKAKLRAIRAGVVESGK</sequence>
<keyword evidence="1" id="KW-1133">Transmembrane helix</keyword>
<keyword evidence="1" id="KW-0812">Transmembrane</keyword>
<keyword evidence="3" id="KW-1185">Reference proteome</keyword>
<reference evidence="2 3" key="1">
    <citation type="submission" date="2019-03" db="EMBL/GenBank/DDBJ databases">
        <title>Above-ground endophytic microbial communities from plants in different locations in the United States.</title>
        <authorList>
            <person name="Frank C."/>
        </authorList>
    </citation>
    <scope>NUCLEOTIDE SEQUENCE [LARGE SCALE GENOMIC DNA]</scope>
    <source>
        <strain evidence="2 3">LP_13_YM</strain>
    </source>
</reference>
<protein>
    <submittedName>
        <fullName evidence="2">DUF3014 family protein</fullName>
    </submittedName>
</protein>
<gene>
    <name evidence="2" type="ORF">EC912_10177</name>
</gene>
<dbReference type="EMBL" id="SMCS01000001">
    <property type="protein sequence ID" value="TCV97082.1"/>
    <property type="molecule type" value="Genomic_DNA"/>
</dbReference>
<dbReference type="AlphaFoldDB" id="A0A4R3YX25"/>
<evidence type="ECO:0000313" key="2">
    <source>
        <dbReference type="EMBL" id="TCV97082.1"/>
    </source>
</evidence>
<dbReference type="RefSeq" id="WP_132141169.1">
    <property type="nucleotide sequence ID" value="NZ_SMCS01000001.1"/>
</dbReference>